<evidence type="ECO:0000259" key="1">
    <source>
        <dbReference type="Pfam" id="PF05634"/>
    </source>
</evidence>
<comment type="caution">
    <text evidence="2">The sequence shown here is derived from an EMBL/GenBank/DDBJ whole genome shotgun (WGS) entry which is preliminary data.</text>
</comment>
<dbReference type="Proteomes" id="UP001058974">
    <property type="component" value="Chromosome 1"/>
</dbReference>
<evidence type="ECO:0000313" key="3">
    <source>
        <dbReference type="Proteomes" id="UP001058974"/>
    </source>
</evidence>
<evidence type="ECO:0000313" key="2">
    <source>
        <dbReference type="EMBL" id="KAI5444818.1"/>
    </source>
</evidence>
<dbReference type="AlphaFoldDB" id="A0A9D5BJG9"/>
<reference evidence="2 3" key="1">
    <citation type="journal article" date="2022" name="Nat. Genet.">
        <title>Improved pea reference genome and pan-genome highlight genomic features and evolutionary characteristics.</title>
        <authorList>
            <person name="Yang T."/>
            <person name="Liu R."/>
            <person name="Luo Y."/>
            <person name="Hu S."/>
            <person name="Wang D."/>
            <person name="Wang C."/>
            <person name="Pandey M.K."/>
            <person name="Ge S."/>
            <person name="Xu Q."/>
            <person name="Li N."/>
            <person name="Li G."/>
            <person name="Huang Y."/>
            <person name="Saxena R.K."/>
            <person name="Ji Y."/>
            <person name="Li M."/>
            <person name="Yan X."/>
            <person name="He Y."/>
            <person name="Liu Y."/>
            <person name="Wang X."/>
            <person name="Xiang C."/>
            <person name="Varshney R.K."/>
            <person name="Ding H."/>
            <person name="Gao S."/>
            <person name="Zong X."/>
        </authorList>
    </citation>
    <scope>NUCLEOTIDE SEQUENCE [LARGE SCALE GENOMIC DNA]</scope>
    <source>
        <strain evidence="2 3">cv. Zhongwan 6</strain>
    </source>
</reference>
<feature type="non-terminal residue" evidence="2">
    <location>
        <position position="1"/>
    </location>
</feature>
<organism evidence="2 3">
    <name type="scientific">Pisum sativum</name>
    <name type="common">Garden pea</name>
    <name type="synonym">Lathyrus oleraceus</name>
    <dbReference type="NCBI Taxonomy" id="3888"/>
    <lineage>
        <taxon>Eukaryota</taxon>
        <taxon>Viridiplantae</taxon>
        <taxon>Streptophyta</taxon>
        <taxon>Embryophyta</taxon>
        <taxon>Tracheophyta</taxon>
        <taxon>Spermatophyta</taxon>
        <taxon>Magnoliopsida</taxon>
        <taxon>eudicotyledons</taxon>
        <taxon>Gunneridae</taxon>
        <taxon>Pentapetalae</taxon>
        <taxon>rosids</taxon>
        <taxon>fabids</taxon>
        <taxon>Fabales</taxon>
        <taxon>Fabaceae</taxon>
        <taxon>Papilionoideae</taxon>
        <taxon>50 kb inversion clade</taxon>
        <taxon>NPAAA clade</taxon>
        <taxon>Hologalegina</taxon>
        <taxon>IRL clade</taxon>
        <taxon>Fabeae</taxon>
        <taxon>Lathyrus</taxon>
    </lineage>
</organism>
<keyword evidence="3" id="KW-1185">Reference proteome</keyword>
<dbReference type="Pfam" id="PF05634">
    <property type="entry name" value="APO_RNA-bind"/>
    <property type="match status" value="1"/>
</dbReference>
<protein>
    <submittedName>
        <fullName evidence="2">Variant 3</fullName>
    </submittedName>
</protein>
<proteinExistence type="predicted"/>
<dbReference type="InterPro" id="IPR023342">
    <property type="entry name" value="APO_dom"/>
</dbReference>
<accession>A0A9D5BJG9</accession>
<feature type="domain" description="APO" evidence="1">
    <location>
        <begin position="147"/>
        <end position="239"/>
    </location>
</feature>
<dbReference type="Gramene" id="Psat01G0319300-T3">
    <property type="protein sequence ID" value="KAI5444818.1"/>
    <property type="gene ID" value="KIW84_013193"/>
</dbReference>
<gene>
    <name evidence="2" type="ORF">KIW84_013193</name>
</gene>
<dbReference type="GO" id="GO:0003723">
    <property type="term" value="F:RNA binding"/>
    <property type="evidence" value="ECO:0007669"/>
    <property type="project" value="InterPro"/>
</dbReference>
<name>A0A9D5BJG9_PEA</name>
<sequence length="253" mass="28893">ERAAPVRSLSLTSSTYLSHFSVLFPFTPSRFSPPPPPFLRRHSTSTRLRLTSSYFPNRNRNHFSTRASLISSPVARGLGFEKISDEFIPECKSKAVMLRHVKTGAQVMSVSNQDEKKFKCQQFNKCRSTLPGVILCANRKLRPDEFVWKRNQSTQNVDFPPKLPKKKKKPFPIPFKEIKQAAKMDKKLASKGIEKPLEPPKNGLLVPDLVPVAYEVFDAWKLLIKGLSQLLHVIPVYGLNARKYMWLRPVTSF</sequence>
<dbReference type="EMBL" id="JAMSHJ010000001">
    <property type="protein sequence ID" value="KAI5444818.1"/>
    <property type="molecule type" value="Genomic_DNA"/>
</dbReference>
<dbReference type="Gene3D" id="3.30.830.10">
    <property type="entry name" value="Metalloenzyme, LuxS/M16 peptidase-like"/>
    <property type="match status" value="1"/>
</dbReference>